<keyword evidence="3" id="KW-0813">Transport</keyword>
<evidence type="ECO:0000256" key="12">
    <source>
        <dbReference type="ARBA" id="ARBA00037975"/>
    </source>
</evidence>
<dbReference type="GO" id="GO:0046872">
    <property type="term" value="F:metal ion binding"/>
    <property type="evidence" value="ECO:0007669"/>
    <property type="project" value="UniProtKB-KW"/>
</dbReference>
<dbReference type="PANTHER" id="PTHR30529">
    <property type="entry name" value="CYTOCHROME B561"/>
    <property type="match status" value="1"/>
</dbReference>
<keyword evidence="10" id="KW-0408">Iron</keyword>
<evidence type="ECO:0000256" key="13">
    <source>
        <dbReference type="SAM" id="Phobius"/>
    </source>
</evidence>
<dbReference type="InterPro" id="IPR011577">
    <property type="entry name" value="Cyt_b561_bac/Ni-Hgenase"/>
</dbReference>
<keyword evidence="8" id="KW-0249">Electron transport</keyword>
<feature type="transmembrane region" description="Helical" evidence="13">
    <location>
        <begin position="12"/>
        <end position="35"/>
    </location>
</feature>
<name>A0A1L0ARU3_9GAMM</name>
<proteinExistence type="inferred from homology"/>
<dbReference type="InterPro" id="IPR052168">
    <property type="entry name" value="Cytochrome_b561_oxidase"/>
</dbReference>
<evidence type="ECO:0000313" key="16">
    <source>
        <dbReference type="Proteomes" id="UP000183794"/>
    </source>
</evidence>
<keyword evidence="6 13" id="KW-0812">Transmembrane</keyword>
<keyword evidence="5" id="KW-0349">Heme</keyword>
<evidence type="ECO:0000256" key="2">
    <source>
        <dbReference type="ARBA" id="ARBA00004651"/>
    </source>
</evidence>
<evidence type="ECO:0000256" key="6">
    <source>
        <dbReference type="ARBA" id="ARBA00022692"/>
    </source>
</evidence>
<feature type="transmembrane region" description="Helical" evidence="13">
    <location>
        <begin position="138"/>
        <end position="158"/>
    </location>
</feature>
<dbReference type="SUPFAM" id="SSF81342">
    <property type="entry name" value="Transmembrane di-heme cytochromes"/>
    <property type="match status" value="1"/>
</dbReference>
<sequence>MSKFIQKFDITAKYLHWISALVILWASISGLYIAFFELETQIKSQILSFNVSITTVFIPLFCWRICHRIKQGTPQAHPAMSALEVKLAHVGHTLLYILVSLVLISGVLMMDHDVTIFQLFTIPQLLQQQSGIHFFETMHLYTCRLLVVLVVSHLAALIKHEVMGRRILKRMI</sequence>
<dbReference type="InterPro" id="IPR016174">
    <property type="entry name" value="Di-haem_cyt_TM"/>
</dbReference>
<comment type="similarity">
    <text evidence="12">Belongs to the cytochrome b561 family.</text>
</comment>
<dbReference type="PANTHER" id="PTHR30529:SF1">
    <property type="entry name" value="CYTOCHROME B561 HOMOLOG 2"/>
    <property type="match status" value="1"/>
</dbReference>
<dbReference type="RefSeq" id="WP_075496818.1">
    <property type="nucleotide sequence ID" value="NZ_CAWRBC010000115.1"/>
</dbReference>
<evidence type="ECO:0000256" key="4">
    <source>
        <dbReference type="ARBA" id="ARBA00022475"/>
    </source>
</evidence>
<dbReference type="AlphaFoldDB" id="A0A1L0ARU3"/>
<dbReference type="OrthoDB" id="8589936at2"/>
<dbReference type="GO" id="GO:0005886">
    <property type="term" value="C:plasma membrane"/>
    <property type="evidence" value="ECO:0007669"/>
    <property type="project" value="UniProtKB-SubCell"/>
</dbReference>
<keyword evidence="7" id="KW-0479">Metal-binding</keyword>
<evidence type="ECO:0000256" key="8">
    <source>
        <dbReference type="ARBA" id="ARBA00022982"/>
    </source>
</evidence>
<dbReference type="GO" id="GO:0020037">
    <property type="term" value="F:heme binding"/>
    <property type="evidence" value="ECO:0007669"/>
    <property type="project" value="TreeGrafter"/>
</dbReference>
<evidence type="ECO:0000259" key="14">
    <source>
        <dbReference type="Pfam" id="PF01292"/>
    </source>
</evidence>
<keyword evidence="4" id="KW-1003">Cell membrane</keyword>
<evidence type="ECO:0000256" key="5">
    <source>
        <dbReference type="ARBA" id="ARBA00022617"/>
    </source>
</evidence>
<reference evidence="15 16" key="1">
    <citation type="submission" date="2016-11" db="EMBL/GenBank/DDBJ databases">
        <authorList>
            <person name="Jaros S."/>
            <person name="Januszkiewicz K."/>
            <person name="Wedrychowicz H."/>
        </authorList>
    </citation>
    <scope>NUCLEOTIDE SEQUENCE [LARGE SCALE GENOMIC DNA]</scope>
    <source>
        <strain evidence="15">NVI 5450</strain>
    </source>
</reference>
<evidence type="ECO:0000256" key="3">
    <source>
        <dbReference type="ARBA" id="ARBA00022448"/>
    </source>
</evidence>
<keyword evidence="9 13" id="KW-1133">Transmembrane helix</keyword>
<dbReference type="EMBL" id="FPLD01000131">
    <property type="protein sequence ID" value="SGZ17884.1"/>
    <property type="molecule type" value="Genomic_DNA"/>
</dbReference>
<evidence type="ECO:0000256" key="9">
    <source>
        <dbReference type="ARBA" id="ARBA00022989"/>
    </source>
</evidence>
<gene>
    <name evidence="15" type="ORF">NVI5450_4592</name>
</gene>
<organism evidence="15 16">
    <name type="scientific">Moritella viscosa</name>
    <dbReference type="NCBI Taxonomy" id="80854"/>
    <lineage>
        <taxon>Bacteria</taxon>
        <taxon>Pseudomonadati</taxon>
        <taxon>Pseudomonadota</taxon>
        <taxon>Gammaproteobacteria</taxon>
        <taxon>Alteromonadales</taxon>
        <taxon>Moritellaceae</taxon>
        <taxon>Moritella</taxon>
    </lineage>
</organism>
<evidence type="ECO:0000256" key="1">
    <source>
        <dbReference type="ARBA" id="ARBA00001970"/>
    </source>
</evidence>
<dbReference type="GO" id="GO:0009055">
    <property type="term" value="F:electron transfer activity"/>
    <property type="evidence" value="ECO:0007669"/>
    <property type="project" value="InterPro"/>
</dbReference>
<feature type="domain" description="Cytochrome b561 bacterial/Ni-hydrogenase" evidence="14">
    <location>
        <begin position="8"/>
        <end position="172"/>
    </location>
</feature>
<evidence type="ECO:0000256" key="11">
    <source>
        <dbReference type="ARBA" id="ARBA00023136"/>
    </source>
</evidence>
<dbReference type="Pfam" id="PF01292">
    <property type="entry name" value="Ni_hydr_CYTB"/>
    <property type="match status" value="1"/>
</dbReference>
<dbReference type="Proteomes" id="UP000183794">
    <property type="component" value="Unassembled WGS sequence"/>
</dbReference>
<feature type="transmembrane region" description="Helical" evidence="13">
    <location>
        <begin position="87"/>
        <end position="110"/>
    </location>
</feature>
<evidence type="ECO:0000256" key="7">
    <source>
        <dbReference type="ARBA" id="ARBA00022723"/>
    </source>
</evidence>
<feature type="transmembrane region" description="Helical" evidence="13">
    <location>
        <begin position="47"/>
        <end position="66"/>
    </location>
</feature>
<keyword evidence="11 13" id="KW-0472">Membrane</keyword>
<comment type="subcellular location">
    <subcellularLocation>
        <location evidence="2">Cell membrane</location>
        <topology evidence="2">Multi-pass membrane protein</topology>
    </subcellularLocation>
</comment>
<accession>A0A1L0ARU3</accession>
<dbReference type="GO" id="GO:0022904">
    <property type="term" value="P:respiratory electron transport chain"/>
    <property type="evidence" value="ECO:0007669"/>
    <property type="project" value="InterPro"/>
</dbReference>
<comment type="cofactor">
    <cofactor evidence="1">
        <name>heme b</name>
        <dbReference type="ChEBI" id="CHEBI:60344"/>
    </cofactor>
</comment>
<evidence type="ECO:0000256" key="10">
    <source>
        <dbReference type="ARBA" id="ARBA00023004"/>
    </source>
</evidence>
<protein>
    <submittedName>
        <fullName evidence="15">Putative membrane protein</fullName>
    </submittedName>
</protein>
<evidence type="ECO:0000313" key="15">
    <source>
        <dbReference type="EMBL" id="SGZ17884.1"/>
    </source>
</evidence>